<dbReference type="Proteomes" id="UP000271974">
    <property type="component" value="Unassembled WGS sequence"/>
</dbReference>
<feature type="region of interest" description="Disordered" evidence="1">
    <location>
        <begin position="250"/>
        <end position="277"/>
    </location>
</feature>
<dbReference type="EMBL" id="RQTK01000822">
    <property type="protein sequence ID" value="RUS74533.1"/>
    <property type="molecule type" value="Genomic_DNA"/>
</dbReference>
<feature type="region of interest" description="Disordered" evidence="1">
    <location>
        <begin position="350"/>
        <end position="425"/>
    </location>
</feature>
<protein>
    <submittedName>
        <fullName evidence="2">Uncharacterized protein</fullName>
    </submittedName>
</protein>
<gene>
    <name evidence="2" type="ORF">EGW08_017705</name>
</gene>
<dbReference type="AlphaFoldDB" id="A0A433SYZ6"/>
<comment type="caution">
    <text evidence="2">The sequence shown here is derived from an EMBL/GenBank/DDBJ whole genome shotgun (WGS) entry which is preliminary data.</text>
</comment>
<accession>A0A433SYZ6</accession>
<reference evidence="2 3" key="1">
    <citation type="submission" date="2019-01" db="EMBL/GenBank/DDBJ databases">
        <title>A draft genome assembly of the solar-powered sea slug Elysia chlorotica.</title>
        <authorList>
            <person name="Cai H."/>
            <person name="Li Q."/>
            <person name="Fang X."/>
            <person name="Li J."/>
            <person name="Curtis N.E."/>
            <person name="Altenburger A."/>
            <person name="Shibata T."/>
            <person name="Feng M."/>
            <person name="Maeda T."/>
            <person name="Schwartz J.A."/>
            <person name="Shigenobu S."/>
            <person name="Lundholm N."/>
            <person name="Nishiyama T."/>
            <person name="Yang H."/>
            <person name="Hasebe M."/>
            <person name="Li S."/>
            <person name="Pierce S.K."/>
            <person name="Wang J."/>
        </authorList>
    </citation>
    <scope>NUCLEOTIDE SEQUENCE [LARGE SCALE GENOMIC DNA]</scope>
    <source>
        <strain evidence="2">EC2010</strain>
        <tissue evidence="2">Whole organism of an adult</tissue>
    </source>
</reference>
<dbReference type="OrthoDB" id="10638427at2759"/>
<keyword evidence="3" id="KW-1185">Reference proteome</keyword>
<name>A0A433SYZ6_ELYCH</name>
<evidence type="ECO:0000313" key="3">
    <source>
        <dbReference type="Proteomes" id="UP000271974"/>
    </source>
</evidence>
<evidence type="ECO:0000256" key="1">
    <source>
        <dbReference type="SAM" id="MobiDB-lite"/>
    </source>
</evidence>
<evidence type="ECO:0000313" key="2">
    <source>
        <dbReference type="EMBL" id="RUS74533.1"/>
    </source>
</evidence>
<feature type="compositionally biased region" description="Basic and acidic residues" evidence="1">
    <location>
        <begin position="400"/>
        <end position="414"/>
    </location>
</feature>
<proteinExistence type="predicted"/>
<feature type="compositionally biased region" description="Basic residues" evidence="1">
    <location>
        <begin position="369"/>
        <end position="380"/>
    </location>
</feature>
<feature type="compositionally biased region" description="Basic and acidic residues" evidence="1">
    <location>
        <begin position="267"/>
        <end position="276"/>
    </location>
</feature>
<sequence length="463" mass="50415">MLNQPEQEDLFVEYLDSKEAIASAADADTTNESEKDCSRCKIRNAPGAAKRNLNHRAKVTVQRRANRNQKVVSLSFDKAVELTGAAYANILETADNVATPSVKIECENESTLDDERTLDRADCDTSRSESIGLSPTLHVSKKTNKAYEHDNSKVASAQLPSKAEAWLPETEGASISKEEGAKDESIAPPPIRLRQAWASPTLGRQKQATSVLETKATNTEAIWSKKKQLQKGTPASLFIKGGSDNAVMLGKNSSSESERSIVGPQEDQGKSFAEHKSKNKTRLGIDLNNVKSACADSFCVKNQSEEMKSDKSTLHIPTGDDANNTTFAIFGADSKSHGMGDAQLIREGNEKQNDDETGACSADTEHSSQKKRAKSKKAKKMGGALFSWSPFKKKPHQKQKNNDSKLDDSPEKAESGGSVKKTSLADVFYRQGRVDMPESITAMFAASHPEKIVAADPNHQDTR</sequence>
<organism evidence="2 3">
    <name type="scientific">Elysia chlorotica</name>
    <name type="common">Eastern emerald elysia</name>
    <name type="synonym">Sea slug</name>
    <dbReference type="NCBI Taxonomy" id="188477"/>
    <lineage>
        <taxon>Eukaryota</taxon>
        <taxon>Metazoa</taxon>
        <taxon>Spiralia</taxon>
        <taxon>Lophotrochozoa</taxon>
        <taxon>Mollusca</taxon>
        <taxon>Gastropoda</taxon>
        <taxon>Heterobranchia</taxon>
        <taxon>Euthyneura</taxon>
        <taxon>Panpulmonata</taxon>
        <taxon>Sacoglossa</taxon>
        <taxon>Placobranchoidea</taxon>
        <taxon>Plakobranchidae</taxon>
        <taxon>Elysia</taxon>
    </lineage>
</organism>